<proteinExistence type="predicted"/>
<dbReference type="EMBL" id="CP001275">
    <property type="protein sequence ID" value="ACM04917.1"/>
    <property type="molecule type" value="Genomic_DNA"/>
</dbReference>
<dbReference type="HOGENOM" id="CLU_2107854_0_0_0"/>
<protein>
    <submittedName>
        <fullName evidence="1">Uncharacterized protein</fullName>
    </submittedName>
</protein>
<dbReference type="KEGG" id="tro:trd_1430"/>
<keyword evidence="2" id="KW-1185">Reference proteome</keyword>
<organism evidence="1 2">
    <name type="scientific">Thermomicrobium roseum (strain ATCC 27502 / DSM 5159 / P-2)</name>
    <dbReference type="NCBI Taxonomy" id="309801"/>
    <lineage>
        <taxon>Bacteria</taxon>
        <taxon>Pseudomonadati</taxon>
        <taxon>Thermomicrobiota</taxon>
        <taxon>Thermomicrobia</taxon>
        <taxon>Thermomicrobiales</taxon>
        <taxon>Thermomicrobiaceae</taxon>
        <taxon>Thermomicrobium</taxon>
    </lineage>
</organism>
<evidence type="ECO:0000313" key="1">
    <source>
        <dbReference type="EMBL" id="ACM04917.1"/>
    </source>
</evidence>
<dbReference type="AlphaFoldDB" id="B9L2M8"/>
<dbReference type="RefSeq" id="WP_015922379.1">
    <property type="nucleotide sequence ID" value="NC_011959.1"/>
</dbReference>
<dbReference type="STRING" id="309801.trd_1430"/>
<gene>
    <name evidence="1" type="ordered locus">trd_1430</name>
</gene>
<evidence type="ECO:0000313" key="2">
    <source>
        <dbReference type="Proteomes" id="UP000000447"/>
    </source>
</evidence>
<dbReference type="Proteomes" id="UP000000447">
    <property type="component" value="Chromosome"/>
</dbReference>
<sequence length="115" mass="12718">MSGLTGAPPHLPREIAGWECHWQMRSAELEITGRRLDRRSVSIGQALAGRILVRRTASGWDVETRLWILEDLAEHQRLRTRRGTAATLSELHDLLVDAGLPSELALSISEAASSL</sequence>
<name>B9L2M8_THERP</name>
<reference evidence="1 2" key="1">
    <citation type="journal article" date="2009" name="PLoS ONE">
        <title>Complete genome sequence of the aerobic CO-oxidizing thermophile Thermomicrobium roseum.</title>
        <authorList>
            <person name="Wu D."/>
            <person name="Raymond J."/>
            <person name="Wu M."/>
            <person name="Chatterji S."/>
            <person name="Ren Q."/>
            <person name="Graham J.E."/>
            <person name="Bryant D.A."/>
            <person name="Robb F."/>
            <person name="Colman A."/>
            <person name="Tallon L.J."/>
            <person name="Badger J.H."/>
            <person name="Madupu R."/>
            <person name="Ward N.L."/>
            <person name="Eisen J.A."/>
        </authorList>
    </citation>
    <scope>NUCLEOTIDE SEQUENCE [LARGE SCALE GENOMIC DNA]</scope>
    <source>
        <strain evidence="2">ATCC 27502 / DSM 5159 / P-2</strain>
    </source>
</reference>
<accession>B9L2M8</accession>